<dbReference type="EMBL" id="JABFAC010000003">
    <property type="protein sequence ID" value="MBA0609687.1"/>
    <property type="molecule type" value="Genomic_DNA"/>
</dbReference>
<organism evidence="4 5">
    <name type="scientific">Gossypium davidsonii</name>
    <name type="common">Davidson's cotton</name>
    <name type="synonym">Gossypium klotzschianum subsp. davidsonii</name>
    <dbReference type="NCBI Taxonomy" id="34287"/>
    <lineage>
        <taxon>Eukaryota</taxon>
        <taxon>Viridiplantae</taxon>
        <taxon>Streptophyta</taxon>
        <taxon>Embryophyta</taxon>
        <taxon>Tracheophyta</taxon>
        <taxon>Spermatophyta</taxon>
        <taxon>Magnoliopsida</taxon>
        <taxon>eudicotyledons</taxon>
        <taxon>Gunneridae</taxon>
        <taxon>Pentapetalae</taxon>
        <taxon>rosids</taxon>
        <taxon>malvids</taxon>
        <taxon>Malvales</taxon>
        <taxon>Malvaceae</taxon>
        <taxon>Malvoideae</taxon>
        <taxon>Gossypium</taxon>
    </lineage>
</organism>
<feature type="non-terminal residue" evidence="4">
    <location>
        <position position="260"/>
    </location>
</feature>
<dbReference type="Proteomes" id="UP000593561">
    <property type="component" value="Unassembled WGS sequence"/>
</dbReference>
<dbReference type="Pfam" id="PF12796">
    <property type="entry name" value="Ank_2"/>
    <property type="match status" value="1"/>
</dbReference>
<accession>A0A7J8R744</accession>
<name>A0A7J8R744_GOSDV</name>
<dbReference type="Pfam" id="PF13962">
    <property type="entry name" value="PGG"/>
    <property type="match status" value="1"/>
</dbReference>
<keyword evidence="1" id="KW-0040">ANK repeat</keyword>
<dbReference type="PRINTS" id="PR01415">
    <property type="entry name" value="ANKYRIN"/>
</dbReference>
<feature type="domain" description="PGG" evidence="3">
    <location>
        <begin position="217"/>
        <end position="251"/>
    </location>
</feature>
<dbReference type="SMART" id="SM00248">
    <property type="entry name" value="ANK"/>
    <property type="match status" value="3"/>
</dbReference>
<dbReference type="SUPFAM" id="SSF48403">
    <property type="entry name" value="Ankyrin repeat"/>
    <property type="match status" value="1"/>
</dbReference>
<comment type="caution">
    <text evidence="4">The sequence shown here is derived from an EMBL/GenBank/DDBJ whole genome shotgun (WGS) entry which is preliminary data.</text>
</comment>
<evidence type="ECO:0000259" key="3">
    <source>
        <dbReference type="Pfam" id="PF13962"/>
    </source>
</evidence>
<dbReference type="InterPro" id="IPR002110">
    <property type="entry name" value="Ankyrin_rpt"/>
</dbReference>
<dbReference type="Gene3D" id="1.25.40.20">
    <property type="entry name" value="Ankyrin repeat-containing domain"/>
    <property type="match status" value="1"/>
</dbReference>
<dbReference type="PANTHER" id="PTHR24128:SF60">
    <property type="entry name" value="ALPHA-LATROTOXIN-LHE1A-LIKE"/>
    <property type="match status" value="1"/>
</dbReference>
<reference evidence="4 5" key="1">
    <citation type="journal article" date="2019" name="Genome Biol. Evol.">
        <title>Insights into the evolution of the New World diploid cottons (Gossypium, subgenus Houzingenia) based on genome sequencing.</title>
        <authorList>
            <person name="Grover C.E."/>
            <person name="Arick M.A. 2nd"/>
            <person name="Thrash A."/>
            <person name="Conover J.L."/>
            <person name="Sanders W.S."/>
            <person name="Peterson D.G."/>
            <person name="Frelichowski J.E."/>
            <person name="Scheffler J.A."/>
            <person name="Scheffler B.E."/>
            <person name="Wendel J.F."/>
        </authorList>
    </citation>
    <scope>NUCLEOTIDE SEQUENCE [LARGE SCALE GENOMIC DNA]</scope>
    <source>
        <strain evidence="4">27</strain>
        <tissue evidence="4">Leaf</tissue>
    </source>
</reference>
<gene>
    <name evidence="4" type="ORF">Godav_021701</name>
</gene>
<dbReference type="PROSITE" id="PS50088">
    <property type="entry name" value="ANK_REPEAT"/>
    <property type="match status" value="1"/>
</dbReference>
<protein>
    <recommendedName>
        <fullName evidence="3">PGG domain-containing protein</fullName>
    </recommendedName>
</protein>
<dbReference type="InterPro" id="IPR036770">
    <property type="entry name" value="Ankyrin_rpt-contain_sf"/>
</dbReference>
<proteinExistence type="predicted"/>
<dbReference type="AlphaFoldDB" id="A0A7J8R744"/>
<dbReference type="InterPro" id="IPR026961">
    <property type="entry name" value="PGG_dom"/>
</dbReference>
<evidence type="ECO:0000256" key="2">
    <source>
        <dbReference type="SAM" id="MobiDB-lite"/>
    </source>
</evidence>
<evidence type="ECO:0000313" key="5">
    <source>
        <dbReference type="Proteomes" id="UP000593561"/>
    </source>
</evidence>
<sequence length="260" mass="28728">MRLKPSLSKKLDEQGWSPMHVALQHNQTSMVHRLIETDPTLVGVKGREGFTPLHYVVQNDGVNLLREFLAVSPHSVIDTTNKGKTALHIAAEKGNTRALEALLSFLGRSWYREALYWEEKVVTGRMKMVVKSLLNSKINVNAKSLEGFTVLDIVDRANNNPDMKDVLIQAGAKHSDVMKTNDINAIPSMKQVSFEPKPTLLDNVIRFLKDQKTNISTETRDALLVVAALVATATFQAVLSPPGGLRQADSSDSDSLPFSK</sequence>
<keyword evidence="5" id="KW-1185">Reference proteome</keyword>
<dbReference type="PROSITE" id="PS50297">
    <property type="entry name" value="ANK_REP_REGION"/>
    <property type="match status" value="1"/>
</dbReference>
<evidence type="ECO:0000256" key="1">
    <source>
        <dbReference type="PROSITE-ProRule" id="PRU00023"/>
    </source>
</evidence>
<feature type="compositionally biased region" description="Polar residues" evidence="2">
    <location>
        <begin position="248"/>
        <end position="260"/>
    </location>
</feature>
<feature type="region of interest" description="Disordered" evidence="2">
    <location>
        <begin position="241"/>
        <end position="260"/>
    </location>
</feature>
<dbReference type="PANTHER" id="PTHR24128">
    <property type="entry name" value="HOMEOBOX PROTEIN WARIAI"/>
    <property type="match status" value="1"/>
</dbReference>
<evidence type="ECO:0000313" key="4">
    <source>
        <dbReference type="EMBL" id="MBA0609687.1"/>
    </source>
</evidence>
<feature type="repeat" description="ANK" evidence="1">
    <location>
        <begin position="82"/>
        <end position="104"/>
    </location>
</feature>